<evidence type="ECO:0000256" key="5">
    <source>
        <dbReference type="ARBA" id="ARBA00022723"/>
    </source>
</evidence>
<dbReference type="EMBL" id="JANBPY010000034">
    <property type="protein sequence ID" value="KAJ1969669.1"/>
    <property type="molecule type" value="Genomic_DNA"/>
</dbReference>
<comment type="subcellular location">
    <subcellularLocation>
        <location evidence="1 13">Secreted</location>
    </subcellularLocation>
</comment>
<evidence type="ECO:0000259" key="15">
    <source>
        <dbReference type="Pfam" id="PF07504"/>
    </source>
</evidence>
<keyword evidence="6 13" id="KW-0732">Signal</keyword>
<feature type="signal peptide" evidence="13">
    <location>
        <begin position="1"/>
        <end position="20"/>
    </location>
</feature>
<evidence type="ECO:0000256" key="2">
    <source>
        <dbReference type="ARBA" id="ARBA00006006"/>
    </source>
</evidence>
<feature type="chain" id="PRO_5041018179" description="Extracellular metalloproteinase" evidence="13">
    <location>
        <begin position="21"/>
        <end position="636"/>
    </location>
</feature>
<dbReference type="Pfam" id="PF07504">
    <property type="entry name" value="FTP"/>
    <property type="match status" value="1"/>
</dbReference>
<feature type="domain" description="FTP" evidence="15">
    <location>
        <begin position="80"/>
        <end position="127"/>
    </location>
</feature>
<feature type="region of interest" description="Disordered" evidence="14">
    <location>
        <begin position="299"/>
        <end position="318"/>
    </location>
</feature>
<dbReference type="OrthoDB" id="3227768at2759"/>
<keyword evidence="3 13" id="KW-0964">Secreted</keyword>
<dbReference type="InterPro" id="IPR001842">
    <property type="entry name" value="Peptidase_M36"/>
</dbReference>
<dbReference type="InterPro" id="IPR011096">
    <property type="entry name" value="FTP_domain"/>
</dbReference>
<dbReference type="SUPFAM" id="SSF55486">
    <property type="entry name" value="Metalloproteases ('zincins'), catalytic domain"/>
    <property type="match status" value="1"/>
</dbReference>
<feature type="binding site" evidence="12">
    <location>
        <position position="462"/>
    </location>
    <ligand>
        <name>Zn(2+)</name>
        <dbReference type="ChEBI" id="CHEBI:29105"/>
        <note>catalytic</note>
    </ligand>
</feature>
<comment type="similarity">
    <text evidence="2 13">Belongs to the peptidase M36 family.</text>
</comment>
<keyword evidence="5 12" id="KW-0479">Metal-binding</keyword>
<reference evidence="16" key="1">
    <citation type="submission" date="2022-07" db="EMBL/GenBank/DDBJ databases">
        <title>Phylogenomic reconstructions and comparative analyses of Kickxellomycotina fungi.</title>
        <authorList>
            <person name="Reynolds N.K."/>
            <person name="Stajich J.E."/>
            <person name="Barry K."/>
            <person name="Grigoriev I.V."/>
            <person name="Crous P."/>
            <person name="Smith M.E."/>
        </authorList>
    </citation>
    <scope>NUCLEOTIDE SEQUENCE</scope>
    <source>
        <strain evidence="16">RSA 1196</strain>
    </source>
</reference>
<evidence type="ECO:0000256" key="4">
    <source>
        <dbReference type="ARBA" id="ARBA00022670"/>
    </source>
</evidence>
<feature type="binding site" evidence="12">
    <location>
        <position position="432"/>
    </location>
    <ligand>
        <name>Zn(2+)</name>
        <dbReference type="ChEBI" id="CHEBI:29105"/>
        <note>catalytic</note>
    </ligand>
</feature>
<evidence type="ECO:0000256" key="13">
    <source>
        <dbReference type="RuleBase" id="RU364017"/>
    </source>
</evidence>
<dbReference type="InterPro" id="IPR050371">
    <property type="entry name" value="Fungal_virulence_M36"/>
</dbReference>
<dbReference type="Proteomes" id="UP001150925">
    <property type="component" value="Unassembled WGS sequence"/>
</dbReference>
<proteinExistence type="inferred from homology"/>
<feature type="binding site" evidence="12">
    <location>
        <position position="436"/>
    </location>
    <ligand>
        <name>Zn(2+)</name>
        <dbReference type="ChEBI" id="CHEBI:29105"/>
        <note>catalytic</note>
    </ligand>
</feature>
<dbReference type="GO" id="GO:0006508">
    <property type="term" value="P:proteolysis"/>
    <property type="evidence" value="ECO:0007669"/>
    <property type="project" value="UniProtKB-KW"/>
</dbReference>
<keyword evidence="8 12" id="KW-0862">Zinc</keyword>
<keyword evidence="17" id="KW-1185">Reference proteome</keyword>
<evidence type="ECO:0000256" key="12">
    <source>
        <dbReference type="PIRSR" id="PIRSR601842-2"/>
    </source>
</evidence>
<dbReference type="CDD" id="cd09596">
    <property type="entry name" value="M36"/>
    <property type="match status" value="1"/>
</dbReference>
<dbReference type="Pfam" id="PF02128">
    <property type="entry name" value="Peptidase_M36"/>
    <property type="match status" value="1"/>
</dbReference>
<evidence type="ECO:0000313" key="16">
    <source>
        <dbReference type="EMBL" id="KAJ1969669.1"/>
    </source>
</evidence>
<evidence type="ECO:0000256" key="14">
    <source>
        <dbReference type="SAM" id="MobiDB-lite"/>
    </source>
</evidence>
<comment type="caution">
    <text evidence="16">The sequence shown here is derived from an EMBL/GenBank/DDBJ whole genome shotgun (WGS) entry which is preliminary data.</text>
</comment>
<protein>
    <recommendedName>
        <fullName evidence="13">Extracellular metalloproteinase</fullName>
        <ecNumber evidence="13">3.4.24.-</ecNumber>
    </recommendedName>
    <alternativeName>
        <fullName evidence="13">Fungalysin</fullName>
    </alternativeName>
</protein>
<keyword evidence="7 13" id="KW-0378">Hydrolase</keyword>
<evidence type="ECO:0000256" key="8">
    <source>
        <dbReference type="ARBA" id="ARBA00022833"/>
    </source>
</evidence>
<organism evidence="16 17">
    <name type="scientific">Dispira parvispora</name>
    <dbReference type="NCBI Taxonomy" id="1520584"/>
    <lineage>
        <taxon>Eukaryota</taxon>
        <taxon>Fungi</taxon>
        <taxon>Fungi incertae sedis</taxon>
        <taxon>Zoopagomycota</taxon>
        <taxon>Kickxellomycotina</taxon>
        <taxon>Dimargaritomycetes</taxon>
        <taxon>Dimargaritales</taxon>
        <taxon>Dimargaritaceae</taxon>
        <taxon>Dispira</taxon>
    </lineage>
</organism>
<feature type="active site" evidence="11">
    <location>
        <position position="433"/>
    </location>
</feature>
<sequence length="636" mass="69834">MYKLTVFTLALLALSAESTAFRPDPSVGAERFRAPRIPHNVYLTGKVALKQALPLDFTPVDKAIALAKEKYNVNEKGVSVTNVYTSRDTGITHVYLRQRINGEEVNNANMNVNINKIGDIISYGSSFLDGGSTVGNKPQLREQSPEVKPVKAISAVLEHLGLPGVGDTDLQTATITPKGSGSPVTVVYDVPGSIQKQTKVTKEFIVNDQGTPEAAWGVTLRTADDWVNSHVSRSTGKVISMVSWKSYATYKVYGQGSYNPEIGSRIVVVDPYDTEASPKGWHSDGDTLVTQETRGNNVYAQEDHDGNSSWERKKRPNGGEGLNFDFPIDFTKEPSTYTDAAVTNLFYWNNYIHDIYYRYGFTEEAGNFQLKNFGKGGQGGDPVLAFAQSGDGIDNASFYTPPDGQMPMMTMYLFSAMSPQRDGDLDSDVMIHEYTHGLSIRLTGGPANSDCLHGGEAGGMGEGWGDLMAVVFRITQNDTRDNDFTLAPYLVNDPKGIRRRPYSTNMTRNPYVYSTLNGREFGEVHVVGEIWATMLYEVVWNLIDEAGFEPELANSNSTKGNILALRYIITAMKLQPCNPDFLSARDAIIQAENEITGGQYMCTLWNAFAKRGLGTEASKVNGVRSDSNSVPSECTQ</sequence>
<dbReference type="Gene3D" id="3.10.170.10">
    <property type="match status" value="1"/>
</dbReference>
<keyword evidence="9 13" id="KW-0482">Metalloprotease</keyword>
<evidence type="ECO:0000256" key="1">
    <source>
        <dbReference type="ARBA" id="ARBA00004613"/>
    </source>
</evidence>
<evidence type="ECO:0000256" key="6">
    <source>
        <dbReference type="ARBA" id="ARBA00022729"/>
    </source>
</evidence>
<dbReference type="InterPro" id="IPR027268">
    <property type="entry name" value="Peptidase_M4/M1_CTD_sf"/>
</dbReference>
<dbReference type="PANTHER" id="PTHR33478:SF1">
    <property type="entry name" value="EXTRACELLULAR METALLOPROTEINASE MEP"/>
    <property type="match status" value="1"/>
</dbReference>
<evidence type="ECO:0000256" key="9">
    <source>
        <dbReference type="ARBA" id="ARBA00023049"/>
    </source>
</evidence>
<dbReference type="GO" id="GO:0005615">
    <property type="term" value="C:extracellular space"/>
    <property type="evidence" value="ECO:0007669"/>
    <property type="project" value="InterPro"/>
</dbReference>
<dbReference type="GO" id="GO:0008270">
    <property type="term" value="F:zinc ion binding"/>
    <property type="evidence" value="ECO:0007669"/>
    <property type="project" value="InterPro"/>
</dbReference>
<dbReference type="Gene3D" id="1.10.390.10">
    <property type="entry name" value="Neutral Protease Domain 2"/>
    <property type="match status" value="1"/>
</dbReference>
<dbReference type="AlphaFoldDB" id="A0A9W8AYA3"/>
<dbReference type="EC" id="3.4.24.-" evidence="13"/>
<keyword evidence="10 13" id="KW-0865">Zymogen</keyword>
<evidence type="ECO:0000256" key="10">
    <source>
        <dbReference type="ARBA" id="ARBA00023145"/>
    </source>
</evidence>
<evidence type="ECO:0000313" key="17">
    <source>
        <dbReference type="Proteomes" id="UP001150925"/>
    </source>
</evidence>
<dbReference type="PANTHER" id="PTHR33478">
    <property type="entry name" value="EXTRACELLULAR METALLOPROTEINASE MEP"/>
    <property type="match status" value="1"/>
</dbReference>
<gene>
    <name evidence="16" type="ORF">IWQ62_000477</name>
</gene>
<name>A0A9W8AYA3_9FUNG</name>
<dbReference type="GO" id="GO:0004222">
    <property type="term" value="F:metalloendopeptidase activity"/>
    <property type="evidence" value="ECO:0007669"/>
    <property type="project" value="InterPro"/>
</dbReference>
<keyword evidence="4 13" id="KW-0645">Protease</keyword>
<comment type="cofactor">
    <cofactor evidence="12">
        <name>Zn(2+)</name>
        <dbReference type="ChEBI" id="CHEBI:29105"/>
    </cofactor>
    <text evidence="12">Binds 1 zinc ion per subunit.</text>
</comment>
<evidence type="ECO:0000256" key="3">
    <source>
        <dbReference type="ARBA" id="ARBA00022525"/>
    </source>
</evidence>
<accession>A0A9W8AYA3</accession>
<evidence type="ECO:0000256" key="7">
    <source>
        <dbReference type="ARBA" id="ARBA00022801"/>
    </source>
</evidence>
<evidence type="ECO:0000256" key="11">
    <source>
        <dbReference type="PIRSR" id="PIRSR601842-1"/>
    </source>
</evidence>